<organism evidence="1 2">
    <name type="scientific">Nocardia pseudobrasiliensis</name>
    <dbReference type="NCBI Taxonomy" id="45979"/>
    <lineage>
        <taxon>Bacteria</taxon>
        <taxon>Bacillati</taxon>
        <taxon>Actinomycetota</taxon>
        <taxon>Actinomycetes</taxon>
        <taxon>Mycobacteriales</taxon>
        <taxon>Nocardiaceae</taxon>
        <taxon>Nocardia</taxon>
    </lineage>
</organism>
<gene>
    <name evidence="1" type="ORF">DFR76_102834</name>
</gene>
<dbReference type="AlphaFoldDB" id="A0A370ICK3"/>
<dbReference type="EMBL" id="QQBC01000002">
    <property type="protein sequence ID" value="RDI68433.1"/>
    <property type="molecule type" value="Genomic_DNA"/>
</dbReference>
<dbReference type="Proteomes" id="UP000254869">
    <property type="component" value="Unassembled WGS sequence"/>
</dbReference>
<sequence length="104" mass="11959">MVHFADYRSYLVKDGIIVGFALTGDRRGHLAHFAHLNSYDEFLAVFGSPDQVEEHWDTGELMSYSNHYWASRKMASWDCWDERLSLVNLGDYDANLCSVGRLPN</sequence>
<accession>A0A370ICK3</accession>
<proteinExistence type="predicted"/>
<evidence type="ECO:0000313" key="1">
    <source>
        <dbReference type="EMBL" id="RDI68433.1"/>
    </source>
</evidence>
<evidence type="ECO:0000313" key="2">
    <source>
        <dbReference type="Proteomes" id="UP000254869"/>
    </source>
</evidence>
<keyword evidence="2" id="KW-1185">Reference proteome</keyword>
<reference evidence="1 2" key="1">
    <citation type="submission" date="2018-07" db="EMBL/GenBank/DDBJ databases">
        <title>Genomic Encyclopedia of Type Strains, Phase IV (KMG-IV): sequencing the most valuable type-strain genomes for metagenomic binning, comparative biology and taxonomic classification.</title>
        <authorList>
            <person name="Goeker M."/>
        </authorList>
    </citation>
    <scope>NUCLEOTIDE SEQUENCE [LARGE SCALE GENOMIC DNA]</scope>
    <source>
        <strain evidence="1 2">DSM 44290</strain>
    </source>
</reference>
<comment type="caution">
    <text evidence="1">The sequence shown here is derived from an EMBL/GenBank/DDBJ whole genome shotgun (WGS) entry which is preliminary data.</text>
</comment>
<protein>
    <submittedName>
        <fullName evidence="1">Uncharacterized protein</fullName>
    </submittedName>
</protein>
<name>A0A370ICK3_9NOCA</name>